<keyword evidence="4" id="KW-0812">Transmembrane</keyword>
<dbReference type="InterPro" id="IPR008969">
    <property type="entry name" value="CarboxyPept-like_regulatory"/>
</dbReference>
<evidence type="ECO:0000259" key="11">
    <source>
        <dbReference type="Pfam" id="PF07715"/>
    </source>
</evidence>
<dbReference type="AlphaFoldDB" id="A0A1M5G353"/>
<dbReference type="STRING" id="1302690.BUE76_10735"/>
<dbReference type="SUPFAM" id="SSF49464">
    <property type="entry name" value="Carboxypeptidase regulatory domain-like"/>
    <property type="match status" value="1"/>
</dbReference>
<dbReference type="InterPro" id="IPR037066">
    <property type="entry name" value="Plug_dom_sf"/>
</dbReference>
<name>A0A1M5G353_9BACT</name>
<keyword evidence="3" id="KW-1134">Transmembrane beta strand</keyword>
<keyword evidence="13" id="KW-1185">Reference proteome</keyword>
<dbReference type="GO" id="GO:0009279">
    <property type="term" value="C:cell outer membrane"/>
    <property type="evidence" value="ECO:0007669"/>
    <property type="project" value="UniProtKB-SubCell"/>
</dbReference>
<dbReference type="RefSeq" id="WP_073046043.1">
    <property type="nucleotide sequence ID" value="NZ_FQUO01000015.1"/>
</dbReference>
<evidence type="ECO:0000256" key="6">
    <source>
        <dbReference type="ARBA" id="ARBA00023136"/>
    </source>
</evidence>
<organism evidence="12 13">
    <name type="scientific">Cnuella takakiae</name>
    <dbReference type="NCBI Taxonomy" id="1302690"/>
    <lineage>
        <taxon>Bacteria</taxon>
        <taxon>Pseudomonadati</taxon>
        <taxon>Bacteroidota</taxon>
        <taxon>Chitinophagia</taxon>
        <taxon>Chitinophagales</taxon>
        <taxon>Chitinophagaceae</taxon>
        <taxon>Cnuella</taxon>
    </lineage>
</organism>
<dbReference type="InterPro" id="IPR036942">
    <property type="entry name" value="Beta-barrel_TonB_sf"/>
</dbReference>
<dbReference type="Proteomes" id="UP000184368">
    <property type="component" value="Unassembled WGS sequence"/>
</dbReference>
<evidence type="ECO:0000256" key="5">
    <source>
        <dbReference type="ARBA" id="ARBA00023077"/>
    </source>
</evidence>
<keyword evidence="6 8" id="KW-0472">Membrane</keyword>
<evidence type="ECO:0000256" key="8">
    <source>
        <dbReference type="RuleBase" id="RU003357"/>
    </source>
</evidence>
<accession>A0A1M5G353</accession>
<protein>
    <submittedName>
        <fullName evidence="12">Iron complex outermembrane recepter protein</fullName>
    </submittedName>
</protein>
<dbReference type="Gene3D" id="2.60.40.1120">
    <property type="entry name" value="Carboxypeptidase-like, regulatory domain"/>
    <property type="match status" value="1"/>
</dbReference>
<gene>
    <name evidence="12" type="ORF">SAMN05444008_11584</name>
</gene>
<evidence type="ECO:0000256" key="7">
    <source>
        <dbReference type="ARBA" id="ARBA00023237"/>
    </source>
</evidence>
<dbReference type="InterPro" id="IPR000531">
    <property type="entry name" value="Beta-barrel_TonB"/>
</dbReference>
<comment type="subcellular location">
    <subcellularLocation>
        <location evidence="1">Cell outer membrane</location>
        <topology evidence="1">Multi-pass membrane protein</topology>
    </subcellularLocation>
</comment>
<reference evidence="12 13" key="1">
    <citation type="submission" date="2016-11" db="EMBL/GenBank/DDBJ databases">
        <authorList>
            <person name="Jaros S."/>
            <person name="Januszkiewicz K."/>
            <person name="Wedrychowicz H."/>
        </authorList>
    </citation>
    <scope>NUCLEOTIDE SEQUENCE [LARGE SCALE GENOMIC DNA]</scope>
    <source>
        <strain evidence="12 13">DSM 26897</strain>
    </source>
</reference>
<keyword evidence="7" id="KW-0998">Cell outer membrane</keyword>
<evidence type="ECO:0000256" key="9">
    <source>
        <dbReference type="SAM" id="SignalP"/>
    </source>
</evidence>
<evidence type="ECO:0000313" key="13">
    <source>
        <dbReference type="Proteomes" id="UP000184368"/>
    </source>
</evidence>
<dbReference type="GO" id="GO:0044718">
    <property type="term" value="P:siderophore transmembrane transport"/>
    <property type="evidence" value="ECO:0007669"/>
    <property type="project" value="TreeGrafter"/>
</dbReference>
<dbReference type="EMBL" id="FQUO01000015">
    <property type="protein sequence ID" value="SHF98240.1"/>
    <property type="molecule type" value="Genomic_DNA"/>
</dbReference>
<dbReference type="Pfam" id="PF00593">
    <property type="entry name" value="TonB_dep_Rec_b-barrel"/>
    <property type="match status" value="1"/>
</dbReference>
<dbReference type="InterPro" id="IPR012910">
    <property type="entry name" value="Plug_dom"/>
</dbReference>
<dbReference type="SUPFAM" id="SSF56935">
    <property type="entry name" value="Porins"/>
    <property type="match status" value="1"/>
</dbReference>
<dbReference type="Gene3D" id="2.40.170.20">
    <property type="entry name" value="TonB-dependent receptor, beta-barrel domain"/>
    <property type="match status" value="1"/>
</dbReference>
<evidence type="ECO:0000256" key="2">
    <source>
        <dbReference type="ARBA" id="ARBA00022448"/>
    </source>
</evidence>
<evidence type="ECO:0000256" key="3">
    <source>
        <dbReference type="ARBA" id="ARBA00022452"/>
    </source>
</evidence>
<keyword evidence="9" id="KW-0732">Signal</keyword>
<evidence type="ECO:0000256" key="4">
    <source>
        <dbReference type="ARBA" id="ARBA00022692"/>
    </source>
</evidence>
<proteinExistence type="inferred from homology"/>
<dbReference type="OrthoDB" id="9795928at2"/>
<evidence type="ECO:0000259" key="10">
    <source>
        <dbReference type="Pfam" id="PF00593"/>
    </source>
</evidence>
<feature type="signal peptide" evidence="9">
    <location>
        <begin position="1"/>
        <end position="18"/>
    </location>
</feature>
<dbReference type="Pfam" id="PF13715">
    <property type="entry name" value="CarbopepD_reg_2"/>
    <property type="match status" value="1"/>
</dbReference>
<dbReference type="Gene3D" id="2.170.130.10">
    <property type="entry name" value="TonB-dependent receptor, plug domain"/>
    <property type="match status" value="1"/>
</dbReference>
<evidence type="ECO:0000313" key="12">
    <source>
        <dbReference type="EMBL" id="SHF98240.1"/>
    </source>
</evidence>
<keyword evidence="5 8" id="KW-0798">TonB box</keyword>
<dbReference type="PANTHER" id="PTHR30069">
    <property type="entry name" value="TONB-DEPENDENT OUTER MEMBRANE RECEPTOR"/>
    <property type="match status" value="1"/>
</dbReference>
<feature type="domain" description="TonB-dependent receptor plug" evidence="11">
    <location>
        <begin position="126"/>
        <end position="218"/>
    </location>
</feature>
<sequence length="772" mass="85733">MKQIFLLLLLGNAAFAGAQQCSGILTGHVHHSASHENLAGASVYVAELNQTRVTNDKGDFKFDSLCAGHYTLHISHISFDTVIRYVGLQGASHLDVDMPLNKTTLEGVTVAANRQPSTGIRKELAGAALEEARGRSFSEALARINGVTLLQTGSTIAKPVIHGLHGNRILTINNGVRQEGQQWGNEHAPEVDPFIAGRLSVISGVDQLRYGSDAIGGVILVSPRALRQQPGHQAEVNTVYATNNGQALVSGVWEQASKKWEGFAYRLQGTLKQGGNVTTPDYRLNNTSNREGNFSVTAGYRRHHLSTELFYSYFNTKLGVFSGAHIGNLTDLQKAMEATRPDPAFTGNKGYEMIRPYQAVVHQLLKSQTTVDIGGHKLGLLLSGQLNDREEYDVVRNAANRRPQLNLNIGTLQQELSWESPRKGNWQHSGGVVSMQQNNSYSGRYFIPAYRAFNFGGYYLLKWNREAWDLHGGLRYDHRAIHSNRLRAGGAEFANYDFNFSTMGASLQAGFRATEHWKWTAGATLSSRAPHVNELLSNGIHHGTATYEVGDISLKPEQSLYLHVGQNFSNKSGTLSGELTVYHNRINRFIYQQPVPGEPVLTISGAFPKLVYSQTDASLQGVDASLSWELLPRLEWTNRYAMLRARNLVADDWLIRMPADRFTTGFKYALKDGARRSNTYLQVEGMQVWRQTRVPDESAGKQDYQAPPPAYFLVHTDAATTVRLGQVPVTFGLSVRNALNRSYRDYLNNLRFFTDEMGRNIQLRLKVPLGKS</sequence>
<dbReference type="InterPro" id="IPR039426">
    <property type="entry name" value="TonB-dep_rcpt-like"/>
</dbReference>
<dbReference type="GO" id="GO:0015344">
    <property type="term" value="F:siderophore uptake transmembrane transporter activity"/>
    <property type="evidence" value="ECO:0007669"/>
    <property type="project" value="TreeGrafter"/>
</dbReference>
<comment type="similarity">
    <text evidence="8">Belongs to the TonB-dependent receptor family.</text>
</comment>
<dbReference type="PANTHER" id="PTHR30069:SF40">
    <property type="entry name" value="TONB-DEPENDENT RECEPTOR NMB0964-RELATED"/>
    <property type="match status" value="1"/>
</dbReference>
<keyword evidence="2" id="KW-0813">Transport</keyword>
<feature type="domain" description="TonB-dependent receptor-like beta-barrel" evidence="10">
    <location>
        <begin position="269"/>
        <end position="737"/>
    </location>
</feature>
<evidence type="ECO:0000256" key="1">
    <source>
        <dbReference type="ARBA" id="ARBA00004571"/>
    </source>
</evidence>
<dbReference type="Pfam" id="PF07715">
    <property type="entry name" value="Plug"/>
    <property type="match status" value="1"/>
</dbReference>
<feature type="chain" id="PRO_5012612486" evidence="9">
    <location>
        <begin position="19"/>
        <end position="772"/>
    </location>
</feature>